<dbReference type="SUPFAM" id="SSF57938">
    <property type="entry name" value="DnaJ/Hsp40 cysteine-rich domain"/>
    <property type="match status" value="1"/>
</dbReference>
<evidence type="ECO:0000256" key="6">
    <source>
        <dbReference type="PROSITE-ProRule" id="PRU00546"/>
    </source>
</evidence>
<reference evidence="10" key="1">
    <citation type="submission" date="2022-11" db="EMBL/GenBank/DDBJ databases">
        <authorList>
            <person name="Morgan W.R."/>
            <person name="Tartar A."/>
        </authorList>
    </citation>
    <scope>NUCLEOTIDE SEQUENCE</scope>
    <source>
        <strain evidence="10">ARSEF 373</strain>
    </source>
</reference>
<keyword evidence="3 6" id="KW-0863">Zinc-finger</keyword>
<dbReference type="Gene3D" id="2.60.260.20">
    <property type="entry name" value="Urease metallochaperone UreE, N-terminal domain"/>
    <property type="match status" value="2"/>
</dbReference>
<feature type="zinc finger region" description="CR-type" evidence="6">
    <location>
        <begin position="168"/>
        <end position="250"/>
    </location>
</feature>
<dbReference type="FunFam" id="2.60.260.20:FF:000013">
    <property type="entry name" value="DnaJ subfamily B member 11"/>
    <property type="match status" value="1"/>
</dbReference>
<evidence type="ECO:0000259" key="8">
    <source>
        <dbReference type="PROSITE" id="PS50076"/>
    </source>
</evidence>
<organism evidence="10 11">
    <name type="scientific">Lagenidium giganteum</name>
    <dbReference type="NCBI Taxonomy" id="4803"/>
    <lineage>
        <taxon>Eukaryota</taxon>
        <taxon>Sar</taxon>
        <taxon>Stramenopiles</taxon>
        <taxon>Oomycota</taxon>
        <taxon>Peronosporomycetes</taxon>
        <taxon>Pythiales</taxon>
        <taxon>Pythiaceae</taxon>
    </lineage>
</organism>
<evidence type="ECO:0000256" key="2">
    <source>
        <dbReference type="ARBA" id="ARBA00022737"/>
    </source>
</evidence>
<dbReference type="CDD" id="cd10719">
    <property type="entry name" value="DnaJ_zf"/>
    <property type="match status" value="1"/>
</dbReference>
<dbReference type="GO" id="GO:0051082">
    <property type="term" value="F:unfolded protein binding"/>
    <property type="evidence" value="ECO:0007669"/>
    <property type="project" value="InterPro"/>
</dbReference>
<dbReference type="PROSITE" id="PS51188">
    <property type="entry name" value="ZF_CR"/>
    <property type="match status" value="1"/>
</dbReference>
<evidence type="ECO:0000256" key="4">
    <source>
        <dbReference type="ARBA" id="ARBA00022833"/>
    </source>
</evidence>
<keyword evidence="5" id="KW-0143">Chaperone</keyword>
<keyword evidence="4 6" id="KW-0862">Zinc</keyword>
<comment type="caution">
    <text evidence="10">The sequence shown here is derived from an EMBL/GenBank/DDBJ whole genome shotgun (WGS) entry which is preliminary data.</text>
</comment>
<dbReference type="InterPro" id="IPR036410">
    <property type="entry name" value="HSP_DnaJ_Cys-rich_dom_sf"/>
</dbReference>
<dbReference type="SMART" id="SM00271">
    <property type="entry name" value="DnaJ"/>
    <property type="match status" value="1"/>
</dbReference>
<sequence length="389" mass="43838">MWSRKLKLSLLLLGSFSAVLLTTQPANQVAAFSFGFGGGHTEEHDHDHDHDHDHEDFYETLGLTMEASDADIKRAYRKLSLKYHPDKNTGNAEAEQKFHKIARAYEVLSDAQKRQVYDLEGIEGLERDEKGGGGGGSPFDSFFGGGGKPKGPDAAVDMPVTLEELYNGAQKQARFNRHVICRKCRGTGAKDGKTKTCKTCAGRGVVMVQQRMGPGFTVQMQQQCPTCGGRGKVFKQHCPHCHGQKIVKEEKILTAEIERGMPSNHHIVFERESEQRPGMIPGDVIFRLHQLPHPRFRRTGDDLHYEMEITLEEALLGYRKEIQHLDDRNVKVVENDITKPFQVRRIHGEGMPQHNVPSHKGDLHVLHHIRFPTTLTPEQKAVVERILPE</sequence>
<evidence type="ECO:0000259" key="9">
    <source>
        <dbReference type="PROSITE" id="PS51188"/>
    </source>
</evidence>
<dbReference type="GO" id="GO:0030544">
    <property type="term" value="F:Hsp70 protein binding"/>
    <property type="evidence" value="ECO:0007669"/>
    <property type="project" value="InterPro"/>
</dbReference>
<dbReference type="InterPro" id="IPR001623">
    <property type="entry name" value="DnaJ_domain"/>
</dbReference>
<evidence type="ECO:0000256" key="1">
    <source>
        <dbReference type="ARBA" id="ARBA00022723"/>
    </source>
</evidence>
<proteinExistence type="inferred from homology"/>
<dbReference type="Pfam" id="PF01556">
    <property type="entry name" value="DnaJ_C"/>
    <property type="match status" value="1"/>
</dbReference>
<dbReference type="PROSITE" id="PS50076">
    <property type="entry name" value="DNAJ_2"/>
    <property type="match status" value="1"/>
</dbReference>
<dbReference type="CDD" id="cd06257">
    <property type="entry name" value="DnaJ"/>
    <property type="match status" value="1"/>
</dbReference>
<protein>
    <recommendedName>
        <fullName evidence="12">Chaperone DnaJ</fullName>
    </recommendedName>
</protein>
<dbReference type="Gene3D" id="2.10.230.10">
    <property type="entry name" value="Heat shock protein DnaJ, cysteine-rich domain"/>
    <property type="match status" value="1"/>
</dbReference>
<keyword evidence="7" id="KW-0732">Signal</keyword>
<keyword evidence="1 6" id="KW-0479">Metal-binding</keyword>
<dbReference type="InterPro" id="IPR008971">
    <property type="entry name" value="HSP40/DnaJ_pept-bd"/>
</dbReference>
<dbReference type="EMBL" id="DAKRPA010000057">
    <property type="protein sequence ID" value="DBA00860.1"/>
    <property type="molecule type" value="Genomic_DNA"/>
</dbReference>
<dbReference type="PANTHER" id="PTHR43888">
    <property type="entry name" value="DNAJ-LIKE-2, ISOFORM A-RELATED"/>
    <property type="match status" value="1"/>
</dbReference>
<dbReference type="GO" id="GO:0005524">
    <property type="term" value="F:ATP binding"/>
    <property type="evidence" value="ECO:0007669"/>
    <property type="project" value="InterPro"/>
</dbReference>
<dbReference type="PRINTS" id="PR00625">
    <property type="entry name" value="JDOMAIN"/>
</dbReference>
<dbReference type="GO" id="GO:0009408">
    <property type="term" value="P:response to heat"/>
    <property type="evidence" value="ECO:0007669"/>
    <property type="project" value="InterPro"/>
</dbReference>
<feature type="chain" id="PRO_5043898417" description="Chaperone DnaJ" evidence="7">
    <location>
        <begin position="23"/>
        <end position="389"/>
    </location>
</feature>
<evidence type="ECO:0000313" key="11">
    <source>
        <dbReference type="Proteomes" id="UP001146120"/>
    </source>
</evidence>
<evidence type="ECO:0000256" key="7">
    <source>
        <dbReference type="SAM" id="SignalP"/>
    </source>
</evidence>
<dbReference type="InterPro" id="IPR012724">
    <property type="entry name" value="DnaJ"/>
</dbReference>
<dbReference type="CDD" id="cd10747">
    <property type="entry name" value="DnaJ_C"/>
    <property type="match status" value="1"/>
</dbReference>
<dbReference type="Gene3D" id="1.10.287.110">
    <property type="entry name" value="DnaJ domain"/>
    <property type="match status" value="1"/>
</dbReference>
<dbReference type="FunFam" id="2.10.230.10:FF:000002">
    <property type="entry name" value="Molecular chaperone DnaJ"/>
    <property type="match status" value="1"/>
</dbReference>
<dbReference type="AlphaFoldDB" id="A0AAV2Z8A5"/>
<dbReference type="PROSITE" id="PS00636">
    <property type="entry name" value="DNAJ_1"/>
    <property type="match status" value="1"/>
</dbReference>
<evidence type="ECO:0000256" key="3">
    <source>
        <dbReference type="ARBA" id="ARBA00022771"/>
    </source>
</evidence>
<feature type="signal peptide" evidence="7">
    <location>
        <begin position="1"/>
        <end position="22"/>
    </location>
</feature>
<feature type="domain" description="CR-type" evidence="9">
    <location>
        <begin position="168"/>
        <end position="250"/>
    </location>
</feature>
<evidence type="ECO:0000256" key="5">
    <source>
        <dbReference type="ARBA" id="ARBA00023186"/>
    </source>
</evidence>
<evidence type="ECO:0008006" key="12">
    <source>
        <dbReference type="Google" id="ProtNLM"/>
    </source>
</evidence>
<dbReference type="HAMAP" id="MF_01152">
    <property type="entry name" value="DnaJ"/>
    <property type="match status" value="1"/>
</dbReference>
<feature type="domain" description="J" evidence="8">
    <location>
        <begin position="56"/>
        <end position="121"/>
    </location>
</feature>
<dbReference type="Proteomes" id="UP001146120">
    <property type="component" value="Unassembled WGS sequence"/>
</dbReference>
<dbReference type="GO" id="GO:0008270">
    <property type="term" value="F:zinc ion binding"/>
    <property type="evidence" value="ECO:0007669"/>
    <property type="project" value="UniProtKB-KW"/>
</dbReference>
<dbReference type="Pfam" id="PF00226">
    <property type="entry name" value="DnaJ"/>
    <property type="match status" value="1"/>
</dbReference>
<accession>A0AAV2Z8A5</accession>
<dbReference type="InterPro" id="IPR018253">
    <property type="entry name" value="DnaJ_domain_CS"/>
</dbReference>
<dbReference type="Pfam" id="PF00684">
    <property type="entry name" value="DnaJ_CXXCXGXG"/>
    <property type="match status" value="1"/>
</dbReference>
<keyword evidence="2" id="KW-0677">Repeat</keyword>
<name>A0AAV2Z8A5_9STRA</name>
<dbReference type="InterPro" id="IPR002939">
    <property type="entry name" value="DnaJ_C"/>
</dbReference>
<reference evidence="10" key="2">
    <citation type="journal article" date="2023" name="Microbiol Resour">
        <title>Decontamination and Annotation of the Draft Genome Sequence of the Oomycete Lagenidium giganteum ARSEF 373.</title>
        <authorList>
            <person name="Morgan W.R."/>
            <person name="Tartar A."/>
        </authorList>
    </citation>
    <scope>NUCLEOTIDE SEQUENCE</scope>
    <source>
        <strain evidence="10">ARSEF 373</strain>
    </source>
</reference>
<dbReference type="InterPro" id="IPR001305">
    <property type="entry name" value="HSP_DnaJ_Cys-rich_dom"/>
</dbReference>
<dbReference type="InterPro" id="IPR036869">
    <property type="entry name" value="J_dom_sf"/>
</dbReference>
<gene>
    <name evidence="10" type="ORF">N0F65_008503</name>
</gene>
<dbReference type="SUPFAM" id="SSF46565">
    <property type="entry name" value="Chaperone J-domain"/>
    <property type="match status" value="1"/>
</dbReference>
<dbReference type="InterPro" id="IPR044713">
    <property type="entry name" value="DNJA1/2-like"/>
</dbReference>
<evidence type="ECO:0000313" key="10">
    <source>
        <dbReference type="EMBL" id="DBA00860.1"/>
    </source>
</evidence>
<dbReference type="GO" id="GO:0006457">
    <property type="term" value="P:protein folding"/>
    <property type="evidence" value="ECO:0007669"/>
    <property type="project" value="InterPro"/>
</dbReference>
<dbReference type="SUPFAM" id="SSF49493">
    <property type="entry name" value="HSP40/DnaJ peptide-binding domain"/>
    <property type="match status" value="2"/>
</dbReference>
<keyword evidence="11" id="KW-1185">Reference proteome</keyword>